<dbReference type="EMBL" id="VNKI01000002">
    <property type="protein sequence ID" value="TVX83321.1"/>
    <property type="molecule type" value="Genomic_DNA"/>
</dbReference>
<proteinExistence type="predicted"/>
<comment type="caution">
    <text evidence="1">The sequence shown here is derived from an EMBL/GenBank/DDBJ whole genome shotgun (WGS) entry which is preliminary data.</text>
</comment>
<evidence type="ECO:0000313" key="2">
    <source>
        <dbReference type="Proteomes" id="UP000317770"/>
    </source>
</evidence>
<accession>A0A8B5Y3M7</accession>
<sequence length="51" mass="6137">MIYQLFCLVFLILIIVGTVSLFRSMKHRKTRLDIMEKKMDDLHELIKRGKN</sequence>
<protein>
    <submittedName>
        <fullName evidence="1">DUF4083 domain-containing protein</fullName>
    </submittedName>
</protein>
<dbReference type="Proteomes" id="UP000317770">
    <property type="component" value="Unassembled WGS sequence"/>
</dbReference>
<name>A0A8B5Y3M7_9BACI</name>
<dbReference type="AlphaFoldDB" id="A0A8B5Y3M7"/>
<evidence type="ECO:0000313" key="1">
    <source>
        <dbReference type="EMBL" id="TVX83321.1"/>
    </source>
</evidence>
<reference evidence="1 2" key="1">
    <citation type="submission" date="2019-07" db="EMBL/GenBank/DDBJ databases">
        <title>Genome assembly of Bacillus simplex strain GGC-P6A.</title>
        <authorList>
            <person name="Jennings M.E."/>
            <person name="Barton H.A."/>
        </authorList>
    </citation>
    <scope>NUCLEOTIDE SEQUENCE [LARGE SCALE GENOMIC DNA]</scope>
    <source>
        <strain evidence="1 2">GGC-P6A</strain>
    </source>
</reference>
<gene>
    <name evidence="1" type="ORF">FQP34_03975</name>
</gene>
<organism evidence="1 2">
    <name type="scientific">Peribacillus simplex</name>
    <dbReference type="NCBI Taxonomy" id="1478"/>
    <lineage>
        <taxon>Bacteria</taxon>
        <taxon>Bacillati</taxon>
        <taxon>Bacillota</taxon>
        <taxon>Bacilli</taxon>
        <taxon>Bacillales</taxon>
        <taxon>Bacillaceae</taxon>
        <taxon>Peribacillus</taxon>
    </lineage>
</organism>